<feature type="transmembrane region" description="Helical" evidence="1">
    <location>
        <begin position="130"/>
        <end position="148"/>
    </location>
</feature>
<feature type="transmembrane region" description="Helical" evidence="1">
    <location>
        <begin position="95"/>
        <end position="110"/>
    </location>
</feature>
<dbReference type="STRING" id="155974.SAMN04487818_108395"/>
<dbReference type="AlphaFoldDB" id="A0A1H9VI99"/>
<evidence type="ECO:0000313" key="3">
    <source>
        <dbReference type="Proteomes" id="UP000199051"/>
    </source>
</evidence>
<keyword evidence="3" id="KW-1185">Reference proteome</keyword>
<accession>A0A1H9VI99</accession>
<organism evidence="2 3">
    <name type="scientific">Actinokineospora terrae</name>
    <dbReference type="NCBI Taxonomy" id="155974"/>
    <lineage>
        <taxon>Bacteria</taxon>
        <taxon>Bacillati</taxon>
        <taxon>Actinomycetota</taxon>
        <taxon>Actinomycetes</taxon>
        <taxon>Pseudonocardiales</taxon>
        <taxon>Pseudonocardiaceae</taxon>
        <taxon>Actinokineospora</taxon>
    </lineage>
</organism>
<keyword evidence="1" id="KW-1133">Transmembrane helix</keyword>
<proteinExistence type="predicted"/>
<feature type="transmembrane region" description="Helical" evidence="1">
    <location>
        <begin position="20"/>
        <end position="40"/>
    </location>
</feature>
<name>A0A1H9VI99_9PSEU</name>
<feature type="transmembrane region" description="Helical" evidence="1">
    <location>
        <begin position="60"/>
        <end position="83"/>
    </location>
</feature>
<sequence length="161" mass="16976">MSTAHHLPHRQSDTTVLQPVRSAAVIVAGVFAVVGVLGFVPGVTRDFADITFAGHHSGAMLLGAFEVSVLHNLVHLAFGAAGMAMARSSKGAREFLLLGGVIYLVLWVYGMVVDYDSRANFVPVNAADNWLHLGLGVAMIATALLFGVKVERTPLGPIDAD</sequence>
<evidence type="ECO:0000313" key="2">
    <source>
        <dbReference type="EMBL" id="SES21506.1"/>
    </source>
</evidence>
<keyword evidence="1" id="KW-0812">Transmembrane</keyword>
<dbReference type="Pfam" id="PF14325">
    <property type="entry name" value="DUF4383"/>
    <property type="match status" value="1"/>
</dbReference>
<evidence type="ECO:0000256" key="1">
    <source>
        <dbReference type="SAM" id="Phobius"/>
    </source>
</evidence>
<gene>
    <name evidence="2" type="ORF">SAMN04487818_108395</name>
</gene>
<keyword evidence="1" id="KW-0472">Membrane</keyword>
<dbReference type="EMBL" id="FOGI01000008">
    <property type="protein sequence ID" value="SES21506.1"/>
    <property type="molecule type" value="Genomic_DNA"/>
</dbReference>
<dbReference type="Proteomes" id="UP000199051">
    <property type="component" value="Unassembled WGS sequence"/>
</dbReference>
<protein>
    <recommendedName>
        <fullName evidence="4">DUF4383 domain-containing protein</fullName>
    </recommendedName>
</protein>
<evidence type="ECO:0008006" key="4">
    <source>
        <dbReference type="Google" id="ProtNLM"/>
    </source>
</evidence>
<reference evidence="3" key="1">
    <citation type="submission" date="2016-10" db="EMBL/GenBank/DDBJ databases">
        <authorList>
            <person name="Varghese N."/>
            <person name="Submissions S."/>
        </authorList>
    </citation>
    <scope>NUCLEOTIDE SEQUENCE [LARGE SCALE GENOMIC DNA]</scope>
    <source>
        <strain evidence="3">DSM 44260</strain>
    </source>
</reference>
<dbReference type="RefSeq" id="WP_092781192.1">
    <property type="nucleotide sequence ID" value="NZ_FOGI01000008.1"/>
</dbReference>